<sequence>MTYYNRERMKEKMGWLSPVQYREQQARQLIGV</sequence>
<gene>
    <name evidence="2" type="ORF">ACFFLE_07920</name>
</gene>
<protein>
    <submittedName>
        <fullName evidence="2">IS3 family transposase</fullName>
    </submittedName>
</protein>
<comment type="caution">
    <text evidence="2">The sequence shown here is derived from an EMBL/GenBank/DDBJ whole genome shotgun (WGS) entry which is preliminary data.</text>
</comment>
<dbReference type="Pfam" id="PF13333">
    <property type="entry name" value="rve_2"/>
    <property type="match status" value="1"/>
</dbReference>
<accession>A0ABV5Z4I9</accession>
<keyword evidence="3" id="KW-1185">Reference proteome</keyword>
<evidence type="ECO:0000313" key="2">
    <source>
        <dbReference type="EMBL" id="MFB9861032.1"/>
    </source>
</evidence>
<name>A0ABV5Z4I9_9STAP</name>
<feature type="domain" description="Integrase catalytic" evidence="1">
    <location>
        <begin position="2"/>
        <end position="25"/>
    </location>
</feature>
<dbReference type="Proteomes" id="UP001589740">
    <property type="component" value="Unassembled WGS sequence"/>
</dbReference>
<evidence type="ECO:0000313" key="3">
    <source>
        <dbReference type="Proteomes" id="UP001589740"/>
    </source>
</evidence>
<proteinExistence type="predicted"/>
<dbReference type="RefSeq" id="WP_380570602.1">
    <property type="nucleotide sequence ID" value="NZ_JBHMAH010000025.1"/>
</dbReference>
<dbReference type="EMBL" id="JBHMAH010000025">
    <property type="protein sequence ID" value="MFB9861032.1"/>
    <property type="molecule type" value="Genomic_DNA"/>
</dbReference>
<reference evidence="2 3" key="1">
    <citation type="submission" date="2024-09" db="EMBL/GenBank/DDBJ databases">
        <authorList>
            <person name="Sun Q."/>
            <person name="Mori K."/>
        </authorList>
    </citation>
    <scope>NUCLEOTIDE SEQUENCE [LARGE SCALE GENOMIC DNA]</scope>
    <source>
        <strain evidence="2 3">JCM 12822</strain>
    </source>
</reference>
<organism evidence="2 3">
    <name type="scientific">Salinicoccus siamensis</name>
    <dbReference type="NCBI Taxonomy" id="381830"/>
    <lineage>
        <taxon>Bacteria</taxon>
        <taxon>Bacillati</taxon>
        <taxon>Bacillota</taxon>
        <taxon>Bacilli</taxon>
        <taxon>Bacillales</taxon>
        <taxon>Staphylococcaceae</taxon>
        <taxon>Salinicoccus</taxon>
    </lineage>
</organism>
<evidence type="ECO:0000259" key="1">
    <source>
        <dbReference type="Pfam" id="PF13333"/>
    </source>
</evidence>
<dbReference type="InterPro" id="IPR001584">
    <property type="entry name" value="Integrase_cat-core"/>
</dbReference>